<dbReference type="EMBL" id="LKAM01000022">
    <property type="protein sequence ID" value="KUM45279.1"/>
    <property type="molecule type" value="Genomic_DNA"/>
</dbReference>
<gene>
    <name evidence="1" type="ORF">ABT39_MTgene3519</name>
</gene>
<sequence>MFLYTIYFILNSMDGGLLADLADWIRFFPLME</sequence>
<proteinExistence type="predicted"/>
<reference evidence="1" key="1">
    <citation type="journal article" date="2015" name="Genome Biol. Evol.">
        <title>Organellar Genomes of White Spruce (Picea glauca): Assembly and Annotation.</title>
        <authorList>
            <person name="Jackman S.D."/>
            <person name="Warren R.L."/>
            <person name="Gibb E.A."/>
            <person name="Vandervalk B.P."/>
            <person name="Mohamadi H."/>
            <person name="Chu J."/>
            <person name="Raymond A."/>
            <person name="Pleasance S."/>
            <person name="Coope R."/>
            <person name="Wildung M.R."/>
            <person name="Ritland C.E."/>
            <person name="Bousquet J."/>
            <person name="Jones S.J."/>
            <person name="Bohlmann J."/>
            <person name="Birol I."/>
        </authorList>
    </citation>
    <scope>NUCLEOTIDE SEQUENCE [LARGE SCALE GENOMIC DNA]</scope>
    <source>
        <tissue evidence="1">Flushing bud</tissue>
    </source>
</reference>
<protein>
    <recommendedName>
        <fullName evidence="2">MFS transporter</fullName>
    </recommendedName>
</protein>
<evidence type="ECO:0000313" key="1">
    <source>
        <dbReference type="EMBL" id="KUM45279.1"/>
    </source>
</evidence>
<keyword evidence="1" id="KW-0496">Mitochondrion</keyword>
<geneLocation type="mitochondrion" evidence="1"/>
<evidence type="ECO:0008006" key="2">
    <source>
        <dbReference type="Google" id="ProtNLM"/>
    </source>
</evidence>
<organism evidence="1">
    <name type="scientific">Picea glauca</name>
    <name type="common">White spruce</name>
    <name type="synonym">Pinus glauca</name>
    <dbReference type="NCBI Taxonomy" id="3330"/>
    <lineage>
        <taxon>Eukaryota</taxon>
        <taxon>Viridiplantae</taxon>
        <taxon>Streptophyta</taxon>
        <taxon>Embryophyta</taxon>
        <taxon>Tracheophyta</taxon>
        <taxon>Spermatophyta</taxon>
        <taxon>Pinopsida</taxon>
        <taxon>Pinidae</taxon>
        <taxon>Conifers I</taxon>
        <taxon>Pinales</taxon>
        <taxon>Pinaceae</taxon>
        <taxon>Picea</taxon>
    </lineage>
</organism>
<accession>A0A101LTY7</accession>
<dbReference type="AlphaFoldDB" id="A0A101LTY7"/>
<comment type="caution">
    <text evidence="1">The sequence shown here is derived from an EMBL/GenBank/DDBJ whole genome shotgun (WGS) entry which is preliminary data.</text>
</comment>
<name>A0A101LTY7_PICGL</name>